<dbReference type="Proteomes" id="UP000799764">
    <property type="component" value="Unassembled WGS sequence"/>
</dbReference>
<dbReference type="AlphaFoldDB" id="A0A9P4U997"/>
<sequence>MQHPRGWCSCNEIHIGCRSSPGLRSAPHPFPFLDFSQPNSMATNEKEFVGTRDMHIENMSQSSTHDSVAAEARGGDLSELPSNYYWNWRFIGSLIAVVFMAQGLYLGYVLPANTITIINAELGPDPNYALIPVVKTLCGGVGLIMVGRLSDIFGRRCFVLMELVANKHRAVLTGFLFLTTCPLAAFGPLIARALAAYTTLGWRWNYYLNLITNVISVLLFYVCYHPPSHRQLHEGRSMRQDLKDLDWGGIVLYSGGLTSFILALSWGGGLHPWASYHVLVPLILGFFILVAFALYEIYMPLKYPLIPMNLFLNGPFMALVGVASVASMFYYSLTVIWPQMVTALYESDSIMIGLVSGTLGGSIAFGQVFGGGSIKLGWGHWQLRASSLAMCGFIGAMAATNASTRGLAITMCALGAFAVGIVEVVGIVAVPFTVAPEDLGLASGLLGSVRSTLGSVATAIFSSILTTQKAKEIPPRLTSLAVQDGLAPASVKALVKAGLSGAAATVAKIPGITSERLSAYMTAIRDGNVKSYHMVFYSSLAFGGIAVICAFYCKEFNSHFTDRVDRKLQQPKKQETEKQV</sequence>
<dbReference type="InterPro" id="IPR010573">
    <property type="entry name" value="MFS_Str1/Tri12-like"/>
</dbReference>
<feature type="transmembrane region" description="Helical" evidence="6">
    <location>
        <begin position="170"/>
        <end position="194"/>
    </location>
</feature>
<dbReference type="GO" id="GO:0022857">
    <property type="term" value="F:transmembrane transporter activity"/>
    <property type="evidence" value="ECO:0007669"/>
    <property type="project" value="InterPro"/>
</dbReference>
<dbReference type="PANTHER" id="PTHR23501:SF109">
    <property type="entry name" value="MAJOR FACILITATOR SUPERFAMILY (MFS) PROFILE DOMAIN-CONTAINING PROTEIN-RELATED"/>
    <property type="match status" value="1"/>
</dbReference>
<keyword evidence="2" id="KW-0813">Transport</keyword>
<dbReference type="SUPFAM" id="SSF103473">
    <property type="entry name" value="MFS general substrate transporter"/>
    <property type="match status" value="1"/>
</dbReference>
<keyword evidence="5 6" id="KW-0472">Membrane</keyword>
<evidence type="ECO:0000256" key="3">
    <source>
        <dbReference type="ARBA" id="ARBA00022692"/>
    </source>
</evidence>
<dbReference type="PANTHER" id="PTHR23501">
    <property type="entry name" value="MAJOR FACILITATOR SUPERFAMILY"/>
    <property type="match status" value="1"/>
</dbReference>
<keyword evidence="8" id="KW-1185">Reference proteome</keyword>
<evidence type="ECO:0000313" key="7">
    <source>
        <dbReference type="EMBL" id="KAF2440827.1"/>
    </source>
</evidence>
<gene>
    <name evidence="7" type="ORF">P171DRAFT_498670</name>
</gene>
<dbReference type="OrthoDB" id="4161376at2759"/>
<proteinExistence type="predicted"/>
<dbReference type="EMBL" id="MU001506">
    <property type="protein sequence ID" value="KAF2440827.1"/>
    <property type="molecule type" value="Genomic_DNA"/>
</dbReference>
<evidence type="ECO:0000313" key="8">
    <source>
        <dbReference type="Proteomes" id="UP000799764"/>
    </source>
</evidence>
<accession>A0A9P4U997</accession>
<protein>
    <submittedName>
        <fullName evidence="7">MFS general substrate transporter</fullName>
    </submittedName>
</protein>
<evidence type="ECO:0000256" key="4">
    <source>
        <dbReference type="ARBA" id="ARBA00022989"/>
    </source>
</evidence>
<evidence type="ECO:0000256" key="5">
    <source>
        <dbReference type="ARBA" id="ARBA00023136"/>
    </source>
</evidence>
<evidence type="ECO:0000256" key="6">
    <source>
        <dbReference type="SAM" id="Phobius"/>
    </source>
</evidence>
<evidence type="ECO:0000256" key="2">
    <source>
        <dbReference type="ARBA" id="ARBA00022448"/>
    </source>
</evidence>
<dbReference type="GO" id="GO:0005886">
    <property type="term" value="C:plasma membrane"/>
    <property type="evidence" value="ECO:0007669"/>
    <property type="project" value="TreeGrafter"/>
</dbReference>
<feature type="transmembrane region" description="Helical" evidence="6">
    <location>
        <begin position="128"/>
        <end position="149"/>
    </location>
</feature>
<name>A0A9P4U997_9PLEO</name>
<dbReference type="Gene3D" id="1.20.1250.20">
    <property type="entry name" value="MFS general substrate transporter like domains"/>
    <property type="match status" value="1"/>
</dbReference>
<feature type="transmembrane region" description="Helical" evidence="6">
    <location>
        <begin position="90"/>
        <end position="108"/>
    </location>
</feature>
<feature type="transmembrane region" description="Helical" evidence="6">
    <location>
        <begin position="406"/>
        <end position="432"/>
    </location>
</feature>
<reference evidence="7" key="1">
    <citation type="journal article" date="2020" name="Stud. Mycol.">
        <title>101 Dothideomycetes genomes: a test case for predicting lifestyles and emergence of pathogens.</title>
        <authorList>
            <person name="Haridas S."/>
            <person name="Albert R."/>
            <person name="Binder M."/>
            <person name="Bloem J."/>
            <person name="Labutti K."/>
            <person name="Salamov A."/>
            <person name="Andreopoulos B."/>
            <person name="Baker S."/>
            <person name="Barry K."/>
            <person name="Bills G."/>
            <person name="Bluhm B."/>
            <person name="Cannon C."/>
            <person name="Castanera R."/>
            <person name="Culley D."/>
            <person name="Daum C."/>
            <person name="Ezra D."/>
            <person name="Gonzalez J."/>
            <person name="Henrissat B."/>
            <person name="Kuo A."/>
            <person name="Liang C."/>
            <person name="Lipzen A."/>
            <person name="Lutzoni F."/>
            <person name="Magnuson J."/>
            <person name="Mondo S."/>
            <person name="Nolan M."/>
            <person name="Ohm R."/>
            <person name="Pangilinan J."/>
            <person name="Park H.-J."/>
            <person name="Ramirez L."/>
            <person name="Alfaro M."/>
            <person name="Sun H."/>
            <person name="Tritt A."/>
            <person name="Yoshinaga Y."/>
            <person name="Zwiers L.-H."/>
            <person name="Turgeon B."/>
            <person name="Goodwin S."/>
            <person name="Spatafora J."/>
            <person name="Crous P."/>
            <person name="Grigoriev I."/>
        </authorList>
    </citation>
    <scope>NUCLEOTIDE SEQUENCE</scope>
    <source>
        <strain evidence="7">CBS 690.94</strain>
    </source>
</reference>
<feature type="transmembrane region" description="Helical" evidence="6">
    <location>
        <begin position="278"/>
        <end position="298"/>
    </location>
</feature>
<comment type="subcellular location">
    <subcellularLocation>
        <location evidence="1">Membrane</location>
        <topology evidence="1">Multi-pass membrane protein</topology>
    </subcellularLocation>
</comment>
<dbReference type="InterPro" id="IPR036259">
    <property type="entry name" value="MFS_trans_sf"/>
</dbReference>
<keyword evidence="4 6" id="KW-1133">Transmembrane helix</keyword>
<feature type="transmembrane region" description="Helical" evidence="6">
    <location>
        <begin position="206"/>
        <end position="224"/>
    </location>
</feature>
<keyword evidence="3 6" id="KW-0812">Transmembrane</keyword>
<dbReference type="Pfam" id="PF06609">
    <property type="entry name" value="TRI12"/>
    <property type="match status" value="1"/>
</dbReference>
<evidence type="ECO:0000256" key="1">
    <source>
        <dbReference type="ARBA" id="ARBA00004141"/>
    </source>
</evidence>
<comment type="caution">
    <text evidence="7">The sequence shown here is derived from an EMBL/GenBank/DDBJ whole genome shotgun (WGS) entry which is preliminary data.</text>
</comment>
<organism evidence="7 8">
    <name type="scientific">Karstenula rhodostoma CBS 690.94</name>
    <dbReference type="NCBI Taxonomy" id="1392251"/>
    <lineage>
        <taxon>Eukaryota</taxon>
        <taxon>Fungi</taxon>
        <taxon>Dikarya</taxon>
        <taxon>Ascomycota</taxon>
        <taxon>Pezizomycotina</taxon>
        <taxon>Dothideomycetes</taxon>
        <taxon>Pleosporomycetidae</taxon>
        <taxon>Pleosporales</taxon>
        <taxon>Massarineae</taxon>
        <taxon>Didymosphaeriaceae</taxon>
        <taxon>Karstenula</taxon>
    </lineage>
</organism>
<feature type="transmembrane region" description="Helical" evidence="6">
    <location>
        <begin position="534"/>
        <end position="553"/>
    </location>
</feature>
<feature type="transmembrane region" description="Helical" evidence="6">
    <location>
        <begin position="350"/>
        <end position="369"/>
    </location>
</feature>
<feature type="transmembrane region" description="Helical" evidence="6">
    <location>
        <begin position="245"/>
        <end position="266"/>
    </location>
</feature>
<feature type="transmembrane region" description="Helical" evidence="6">
    <location>
        <begin position="310"/>
        <end position="330"/>
    </location>
</feature>